<feature type="non-terminal residue" evidence="1">
    <location>
        <position position="1"/>
    </location>
</feature>
<accession>A0A179UZX4</accession>
<dbReference type="Proteomes" id="UP000002038">
    <property type="component" value="Unassembled WGS sequence"/>
</dbReference>
<organism evidence="1 2">
    <name type="scientific">Blastomyces gilchristii (strain SLH14081)</name>
    <name type="common">Blastomyces dermatitidis</name>
    <dbReference type="NCBI Taxonomy" id="559298"/>
    <lineage>
        <taxon>Eukaryota</taxon>
        <taxon>Fungi</taxon>
        <taxon>Dikarya</taxon>
        <taxon>Ascomycota</taxon>
        <taxon>Pezizomycotina</taxon>
        <taxon>Eurotiomycetes</taxon>
        <taxon>Eurotiomycetidae</taxon>
        <taxon>Onygenales</taxon>
        <taxon>Ajellomycetaceae</taxon>
        <taxon>Blastomyces</taxon>
    </lineage>
</organism>
<name>A0A179UZX4_BLAGS</name>
<dbReference type="VEuPathDB" id="FungiDB:BDBG_17858"/>
<dbReference type="AlphaFoldDB" id="A0A179UZX4"/>
<evidence type="ECO:0000313" key="2">
    <source>
        <dbReference type="Proteomes" id="UP000002038"/>
    </source>
</evidence>
<gene>
    <name evidence="1" type="ORF">BDBG_17858</name>
</gene>
<dbReference type="OrthoDB" id="4191216at2759"/>
<sequence length="53" mass="5682">TVTDSFSSFTSSSSSSNQKKIYTQVAESAVSKPAILKPAQNSEKTEKNITQIS</sequence>
<dbReference type="KEGG" id="bgh:BDBG_17858"/>
<proteinExistence type="predicted"/>
<feature type="non-terminal residue" evidence="1">
    <location>
        <position position="53"/>
    </location>
</feature>
<keyword evidence="2" id="KW-1185">Reference proteome</keyword>
<protein>
    <submittedName>
        <fullName evidence="1">Uncharacterized protein</fullName>
    </submittedName>
</protein>
<reference evidence="2" key="1">
    <citation type="journal article" date="2015" name="PLoS Genet.">
        <title>The dynamic genome and transcriptome of the human fungal pathogen Blastomyces and close relative Emmonsia.</title>
        <authorList>
            <person name="Munoz J.F."/>
            <person name="Gauthier G.M."/>
            <person name="Desjardins C.A."/>
            <person name="Gallo J.E."/>
            <person name="Holder J."/>
            <person name="Sullivan T.D."/>
            <person name="Marty A.J."/>
            <person name="Carmen J.C."/>
            <person name="Chen Z."/>
            <person name="Ding L."/>
            <person name="Gujja S."/>
            <person name="Magrini V."/>
            <person name="Misas E."/>
            <person name="Mitreva M."/>
            <person name="Priest M."/>
            <person name="Saif S."/>
            <person name="Whiston E.A."/>
            <person name="Young S."/>
            <person name="Zeng Q."/>
            <person name="Goldman W.E."/>
            <person name="Mardis E.R."/>
            <person name="Taylor J.W."/>
            <person name="McEwen J.G."/>
            <person name="Clay O.K."/>
            <person name="Klein B.S."/>
            <person name="Cuomo C.A."/>
        </authorList>
    </citation>
    <scope>NUCLEOTIDE SEQUENCE [LARGE SCALE GENOMIC DNA]</scope>
    <source>
        <strain evidence="2">SLH14081</strain>
    </source>
</reference>
<dbReference type="RefSeq" id="XP_031581003.1">
    <property type="nucleotide sequence ID" value="XM_031725486.1"/>
</dbReference>
<dbReference type="EMBL" id="GG657475">
    <property type="protein sequence ID" value="OAT13605.1"/>
    <property type="molecule type" value="Genomic_DNA"/>
</dbReference>
<evidence type="ECO:0000313" key="1">
    <source>
        <dbReference type="EMBL" id="OAT13605.1"/>
    </source>
</evidence>
<dbReference type="GeneID" id="42529413"/>